<dbReference type="NCBIfam" id="TIGR02206">
    <property type="entry name" value="intg_mem_TP0381"/>
    <property type="match status" value="1"/>
</dbReference>
<dbReference type="Pfam" id="PF14808">
    <property type="entry name" value="TMEM164"/>
    <property type="match status" value="1"/>
</dbReference>
<dbReference type="EMBL" id="CP061336">
    <property type="protein sequence ID" value="QNU67757.1"/>
    <property type="molecule type" value="Genomic_DNA"/>
</dbReference>
<sequence>MKNYFFSYIDDIPKELHSELFTVQHFLSIGMIMCAWIILILIYKDKSVKAKWRLMAITSLLLPLLEVSMMIWYKSVGQFSFGYSLPLHLCSLMCIIMPITVFTKNNLLMEYSYAMGLAPSLITLFTPDVYYYPTFSFLYIQTMLVHGVICFIPIFFIFCLGFKPNIRNLPKAIAMLFCLAVMIIPVNYITNGNYFFLRYPAKGSIMEYFSSIFGSPGYLIPVFFVGCILWLLMYLPFALIEQKRKFKKPAFLTQKNINNRKFSI</sequence>
<keyword evidence="2" id="KW-1185">Reference proteome</keyword>
<gene>
    <name evidence="1" type="ORF">EHE19_004645</name>
</gene>
<name>A0A4U7JGZ7_9FIRM</name>
<organism evidence="1 2">
    <name type="scientific">Ruminiclostridium herbifermentans</name>
    <dbReference type="NCBI Taxonomy" id="2488810"/>
    <lineage>
        <taxon>Bacteria</taxon>
        <taxon>Bacillati</taxon>
        <taxon>Bacillota</taxon>
        <taxon>Clostridia</taxon>
        <taxon>Eubacteriales</taxon>
        <taxon>Oscillospiraceae</taxon>
        <taxon>Ruminiclostridium</taxon>
    </lineage>
</organism>
<protein>
    <submittedName>
        <fullName evidence="1">TIGR02206 family membrane protein</fullName>
    </submittedName>
</protein>
<accession>A0A4U7JGZ7</accession>
<dbReference type="RefSeq" id="WP_137698167.1">
    <property type="nucleotide sequence ID" value="NZ_CP061336.1"/>
</dbReference>
<dbReference type="InterPro" id="IPR011737">
    <property type="entry name" value="CHP02206_TP0381"/>
</dbReference>
<proteinExistence type="predicted"/>
<evidence type="ECO:0000313" key="2">
    <source>
        <dbReference type="Proteomes" id="UP000306409"/>
    </source>
</evidence>
<dbReference type="Proteomes" id="UP000306409">
    <property type="component" value="Chromosome"/>
</dbReference>
<dbReference type="AlphaFoldDB" id="A0A4U7JGZ7"/>
<evidence type="ECO:0000313" key="1">
    <source>
        <dbReference type="EMBL" id="QNU67757.1"/>
    </source>
</evidence>
<dbReference type="KEGG" id="rher:EHE19_004645"/>
<reference evidence="1 2" key="1">
    <citation type="submission" date="2020-09" db="EMBL/GenBank/DDBJ databases">
        <title>Characterization and genome sequencing of Ruminiclostridium sp. nov. MA18.</title>
        <authorList>
            <person name="Rettenmaier R."/>
            <person name="Kowollik M.-L."/>
            <person name="Liebl W."/>
            <person name="Zverlov V."/>
        </authorList>
    </citation>
    <scope>NUCLEOTIDE SEQUENCE [LARGE SCALE GENOMIC DNA]</scope>
    <source>
        <strain evidence="1 2">MA18</strain>
    </source>
</reference>
<dbReference type="OrthoDB" id="1696382at2"/>